<gene>
    <name evidence="2" type="ORF">PHMEG_00026005</name>
</gene>
<evidence type="ECO:0000313" key="3">
    <source>
        <dbReference type="Proteomes" id="UP000198211"/>
    </source>
</evidence>
<name>A0A225VAR4_9STRA</name>
<feature type="region of interest" description="Disordered" evidence="1">
    <location>
        <begin position="1"/>
        <end position="62"/>
    </location>
</feature>
<keyword evidence="3" id="KW-1185">Reference proteome</keyword>
<reference evidence="3" key="1">
    <citation type="submission" date="2017-03" db="EMBL/GenBank/DDBJ databases">
        <title>Phytopthora megakarya and P. palmivora, two closely related causual agents of cacao black pod achieved similar genome size and gene model numbers by different mechanisms.</title>
        <authorList>
            <person name="Ali S."/>
            <person name="Shao J."/>
            <person name="Larry D.J."/>
            <person name="Kronmiller B."/>
            <person name="Shen D."/>
            <person name="Strem M.D."/>
            <person name="Melnick R.L."/>
            <person name="Guiltinan M.J."/>
            <person name="Tyler B.M."/>
            <person name="Meinhardt L.W."/>
            <person name="Bailey B.A."/>
        </authorList>
    </citation>
    <scope>NUCLEOTIDE SEQUENCE [LARGE SCALE GENOMIC DNA]</scope>
    <source>
        <strain evidence="3">zdho120</strain>
    </source>
</reference>
<dbReference type="Proteomes" id="UP000198211">
    <property type="component" value="Unassembled WGS sequence"/>
</dbReference>
<protein>
    <submittedName>
        <fullName evidence="2">Uncharacterized protein</fullName>
    </submittedName>
</protein>
<feature type="compositionally biased region" description="Polar residues" evidence="1">
    <location>
        <begin position="51"/>
        <end position="62"/>
    </location>
</feature>
<dbReference type="EMBL" id="NBNE01006171">
    <property type="protein sequence ID" value="OWZ02432.1"/>
    <property type="molecule type" value="Genomic_DNA"/>
</dbReference>
<organism evidence="2 3">
    <name type="scientific">Phytophthora megakarya</name>
    <dbReference type="NCBI Taxonomy" id="4795"/>
    <lineage>
        <taxon>Eukaryota</taxon>
        <taxon>Sar</taxon>
        <taxon>Stramenopiles</taxon>
        <taxon>Oomycota</taxon>
        <taxon>Peronosporomycetes</taxon>
        <taxon>Peronosporales</taxon>
        <taxon>Peronosporaceae</taxon>
        <taxon>Phytophthora</taxon>
    </lineage>
</organism>
<proteinExistence type="predicted"/>
<sequence>MTNTEASLLGESFLNHHRSRVRTARSFQGSSDGEPQLKRQQNALPRPPPSIQTSLASGVTLPTPSESGFSLAQAVQGLKIENAESSGMSDSVPSIVGPSGSSYRYSAHTSSGIGTSHESSASSMMSIPEGGAAYPGQVVVMHIQSTGVQNAEGSGGGTLSRTFIPAQRPELRQEDVIMDESRDYADSAATPRSNPGTIDDIGVTRARDTGAK</sequence>
<accession>A0A225VAR4</accession>
<evidence type="ECO:0000313" key="2">
    <source>
        <dbReference type="EMBL" id="OWZ02432.1"/>
    </source>
</evidence>
<feature type="compositionally biased region" description="Polar residues" evidence="1">
    <location>
        <begin position="25"/>
        <end position="43"/>
    </location>
</feature>
<dbReference type="AlphaFoldDB" id="A0A225VAR4"/>
<comment type="caution">
    <text evidence="2">The sequence shown here is derived from an EMBL/GenBank/DDBJ whole genome shotgun (WGS) entry which is preliminary data.</text>
</comment>
<feature type="compositionally biased region" description="Low complexity" evidence="1">
    <location>
        <begin position="116"/>
        <end position="126"/>
    </location>
</feature>
<feature type="region of interest" description="Disordered" evidence="1">
    <location>
        <begin position="103"/>
        <end position="128"/>
    </location>
</feature>
<evidence type="ECO:0000256" key="1">
    <source>
        <dbReference type="SAM" id="MobiDB-lite"/>
    </source>
</evidence>
<feature type="compositionally biased region" description="Polar residues" evidence="1">
    <location>
        <begin position="103"/>
        <end position="114"/>
    </location>
</feature>
<feature type="compositionally biased region" description="Basic and acidic residues" evidence="1">
    <location>
        <begin position="169"/>
        <end position="185"/>
    </location>
</feature>
<feature type="region of interest" description="Disordered" evidence="1">
    <location>
        <begin position="167"/>
        <end position="212"/>
    </location>
</feature>